<dbReference type="EMBL" id="JANBUO010000412">
    <property type="protein sequence ID" value="KAJ2804333.1"/>
    <property type="molecule type" value="Genomic_DNA"/>
</dbReference>
<organism evidence="1 2">
    <name type="scientific">Coemansia guatemalensis</name>
    <dbReference type="NCBI Taxonomy" id="2761395"/>
    <lineage>
        <taxon>Eukaryota</taxon>
        <taxon>Fungi</taxon>
        <taxon>Fungi incertae sedis</taxon>
        <taxon>Zoopagomycota</taxon>
        <taxon>Kickxellomycotina</taxon>
        <taxon>Kickxellomycetes</taxon>
        <taxon>Kickxellales</taxon>
        <taxon>Kickxellaceae</taxon>
        <taxon>Coemansia</taxon>
    </lineage>
</organism>
<evidence type="ECO:0000313" key="1">
    <source>
        <dbReference type="EMBL" id="KAJ2804333.1"/>
    </source>
</evidence>
<name>A0A9W8HXL7_9FUNG</name>
<reference evidence="1" key="1">
    <citation type="submission" date="2022-07" db="EMBL/GenBank/DDBJ databases">
        <title>Phylogenomic reconstructions and comparative analyses of Kickxellomycotina fungi.</title>
        <authorList>
            <person name="Reynolds N.K."/>
            <person name="Stajich J.E."/>
            <person name="Barry K."/>
            <person name="Grigoriev I.V."/>
            <person name="Crous P."/>
            <person name="Smith M.E."/>
        </authorList>
    </citation>
    <scope>NUCLEOTIDE SEQUENCE</scope>
    <source>
        <strain evidence="1">NRRL 1565</strain>
    </source>
</reference>
<evidence type="ECO:0000313" key="2">
    <source>
        <dbReference type="Proteomes" id="UP001140094"/>
    </source>
</evidence>
<accession>A0A9W8HXL7</accession>
<dbReference type="Proteomes" id="UP001140094">
    <property type="component" value="Unassembled WGS sequence"/>
</dbReference>
<keyword evidence="2" id="KW-1185">Reference proteome</keyword>
<gene>
    <name evidence="1" type="ORF">H4R20_002546</name>
</gene>
<dbReference type="AlphaFoldDB" id="A0A9W8HXL7"/>
<proteinExistence type="predicted"/>
<dbReference type="OrthoDB" id="5527805at2759"/>
<comment type="caution">
    <text evidence="1">The sequence shown here is derived from an EMBL/GenBank/DDBJ whole genome shotgun (WGS) entry which is preliminary data.</text>
</comment>
<sequence>MSDVLSLGQQGVFGRNQFPNVRHLELRISLRNQPYDRDLGQRVSAIPLQIAPNVEHLQINLPGFVYKDALFEQLECSPARANIKYLSIGYVTFTMDEIVRLLGLLPNIAQLVIDPDTLSIEGNSALRDQKALKSLESRCFPLAPKLRHIVFELATGSDMESAAHYALVLGVVCFRVACIRWTSYSSQFVDHCTALMASERYSKYAEQLELVDWEKRH</sequence>
<protein>
    <submittedName>
        <fullName evidence="1">Uncharacterized protein</fullName>
    </submittedName>
</protein>